<keyword evidence="3" id="KW-1185">Reference proteome</keyword>
<evidence type="ECO:0000313" key="2">
    <source>
        <dbReference type="EMBL" id="KAJ6853402.1"/>
    </source>
</evidence>
<gene>
    <name evidence="2" type="ORF">M6B38_250115</name>
</gene>
<accession>A0AAX6IJK1</accession>
<comment type="caution">
    <text evidence="2">The sequence shown here is derived from an EMBL/GenBank/DDBJ whole genome shotgun (WGS) entry which is preliminary data.</text>
</comment>
<dbReference type="PANTHER" id="PTHR35292:SF13">
    <property type="entry name" value="OS03G0581800 PROTEIN"/>
    <property type="match status" value="1"/>
</dbReference>
<protein>
    <submittedName>
        <fullName evidence="2">Uncharacterized protein</fullName>
    </submittedName>
</protein>
<sequence>MAMAAAAARAAMATAASAFSRSRAPASSLVHRRSMAGGGDHHGPPRVNLWDDPLSPSKWKEEHFVLASLAGWGLVIYGGLKAFGGGKKEEAVPEVSRPAEKQ</sequence>
<dbReference type="AlphaFoldDB" id="A0AAX6IJK1"/>
<proteinExistence type="predicted"/>
<dbReference type="PANTHER" id="PTHR35292">
    <property type="entry name" value="EXPRESSED PROTEIN"/>
    <property type="match status" value="1"/>
</dbReference>
<organism evidence="2 3">
    <name type="scientific">Iris pallida</name>
    <name type="common">Sweet iris</name>
    <dbReference type="NCBI Taxonomy" id="29817"/>
    <lineage>
        <taxon>Eukaryota</taxon>
        <taxon>Viridiplantae</taxon>
        <taxon>Streptophyta</taxon>
        <taxon>Embryophyta</taxon>
        <taxon>Tracheophyta</taxon>
        <taxon>Spermatophyta</taxon>
        <taxon>Magnoliopsida</taxon>
        <taxon>Liliopsida</taxon>
        <taxon>Asparagales</taxon>
        <taxon>Iridaceae</taxon>
        <taxon>Iridoideae</taxon>
        <taxon>Irideae</taxon>
        <taxon>Iris</taxon>
    </lineage>
</organism>
<dbReference type="EMBL" id="JANAVB010000799">
    <property type="protein sequence ID" value="KAJ6853402.1"/>
    <property type="molecule type" value="Genomic_DNA"/>
</dbReference>
<feature type="region of interest" description="Disordered" evidence="1">
    <location>
        <begin position="17"/>
        <end position="49"/>
    </location>
</feature>
<evidence type="ECO:0000313" key="3">
    <source>
        <dbReference type="Proteomes" id="UP001140949"/>
    </source>
</evidence>
<reference evidence="2" key="1">
    <citation type="journal article" date="2023" name="GigaByte">
        <title>Genome assembly of the bearded iris, Iris pallida Lam.</title>
        <authorList>
            <person name="Bruccoleri R.E."/>
            <person name="Oakeley E.J."/>
            <person name="Faust A.M.E."/>
            <person name="Altorfer M."/>
            <person name="Dessus-Babus S."/>
            <person name="Burckhardt D."/>
            <person name="Oertli M."/>
            <person name="Naumann U."/>
            <person name="Petersen F."/>
            <person name="Wong J."/>
        </authorList>
    </citation>
    <scope>NUCLEOTIDE SEQUENCE</scope>
    <source>
        <strain evidence="2">GSM-AAB239-AS_SAM_17_03QT</strain>
    </source>
</reference>
<feature type="compositionally biased region" description="Low complexity" evidence="1">
    <location>
        <begin position="17"/>
        <end position="28"/>
    </location>
</feature>
<evidence type="ECO:0000256" key="1">
    <source>
        <dbReference type="SAM" id="MobiDB-lite"/>
    </source>
</evidence>
<dbReference type="Proteomes" id="UP001140949">
    <property type="component" value="Unassembled WGS sequence"/>
</dbReference>
<name>A0AAX6IJK1_IRIPA</name>
<reference evidence="2" key="2">
    <citation type="submission" date="2023-04" db="EMBL/GenBank/DDBJ databases">
        <authorList>
            <person name="Bruccoleri R.E."/>
            <person name="Oakeley E.J."/>
            <person name="Faust A.-M."/>
            <person name="Dessus-Babus S."/>
            <person name="Altorfer M."/>
            <person name="Burckhardt D."/>
            <person name="Oertli M."/>
            <person name="Naumann U."/>
            <person name="Petersen F."/>
            <person name="Wong J."/>
        </authorList>
    </citation>
    <scope>NUCLEOTIDE SEQUENCE</scope>
    <source>
        <strain evidence="2">GSM-AAB239-AS_SAM_17_03QT</strain>
        <tissue evidence="2">Leaf</tissue>
    </source>
</reference>